<feature type="domain" description="PGG" evidence="3">
    <location>
        <begin position="172"/>
        <end position="282"/>
    </location>
</feature>
<name>B6SSR8_MAIZE</name>
<protein>
    <recommendedName>
        <fullName evidence="3">PGG domain-containing protein</fullName>
    </recommendedName>
</protein>
<sequence>MAKPGGSDESWEYSLRKYLLLLATLVATVTYGAGFNPPGGVWQTADPAADRIAGDPIIRDTNYARYLSFFYSNATAFASSLVVIVLVLILSVLHDNGGITMLAPLLGVLRAVMVLDLLSLMGAYAAGTFRDTLTAVYSLVLSAGVVAYLVAHLALASRAPAAEDKRGQSAPERLRKVLMLLATFAASVTYVAGLSAPGGFWDHPEDGHRPGDAILKGGPHDARLKAFFVCNTTAFVASLLILIMLLEKKLCFSQKVRSYEIYGFIAVTLISLLGAYAAGSSRQIDTTIYVSALVGAVAVCILIQVVFVLLFQTNSSQGQQTPTQGPLTNNGNGSDEHQQTQGPQTSMDSKDRDEQQQQTHGLQTSDDNVSDHQQQQQQQTQSPQTSNGNGNASDEHEKQQNPALEKARSLVLLLATLAAAITYQAGLNPPGGLWQSNGRLYKIGDPILLTTNPRRYKAFYYCNSVAFVASLVAVMLVRKKTLHHHNALEAAMVLDLFGLIGAYAAGSCRDVSTSIYAMALAGAVLVYVVIHVVFLTLDEKDGSSARRNDDASFEEREKKEAGLVEKRRKRLLLFAILAATITYQAGLTPPGGFLVQDDNRTGRHAGDAVLLNNYPRRYTAFFYCNSVSFMLSIALIILLVNPNLYRPAIRSNALSVCTAAGLIGIMGGYAAGCTQHLKTSIYIFVLAAVVLSTVVFLAAVFLVIHLRKKDDNANSTNRAAAREAPGEEQEANAGAGVPNAMGGEQRGPQGAKARRKEKRAHAKRKYLMLLGILVASVTYQAGLAPPGGAWQSNDGTHTAGDPVMHDYRRARYLAFFYSNSTSFVASVVVVVLLLPESLHKKWWWLGVMNATIVLDLLGLLIAYAAGSSRTWKTSVVVSALVLAVLAYFAIHVLLSSCVRRGKKTAPDSPSPPQDQENREENEAATKEVELQGPAC</sequence>
<keyword evidence="2" id="KW-1133">Transmembrane helix</keyword>
<feature type="compositionally biased region" description="Basic and acidic residues" evidence="1">
    <location>
        <begin position="915"/>
        <end position="929"/>
    </location>
</feature>
<feature type="transmembrane region" description="Helical" evidence="2">
    <location>
        <begin position="516"/>
        <end position="537"/>
    </location>
</feature>
<feature type="compositionally biased region" description="Low complexity" evidence="1">
    <location>
        <begin position="373"/>
        <end position="386"/>
    </location>
</feature>
<feature type="transmembrane region" description="Helical" evidence="2">
    <location>
        <begin position="620"/>
        <end position="640"/>
    </location>
</feature>
<feature type="transmembrane region" description="Helical" evidence="2">
    <location>
        <begin position="458"/>
        <end position="477"/>
    </location>
</feature>
<feature type="compositionally biased region" description="Polar residues" evidence="1">
    <location>
        <begin position="356"/>
        <end position="367"/>
    </location>
</feature>
<feature type="domain" description="PGG" evidence="3">
    <location>
        <begin position="11"/>
        <end position="130"/>
    </location>
</feature>
<feature type="transmembrane region" description="Helical" evidence="2">
    <location>
        <begin position="875"/>
        <end position="894"/>
    </location>
</feature>
<dbReference type="PANTHER" id="PTHR24177">
    <property type="entry name" value="CASKIN"/>
    <property type="match status" value="1"/>
</dbReference>
<feature type="domain" description="PGG" evidence="3">
    <location>
        <begin position="565"/>
        <end position="674"/>
    </location>
</feature>
<feature type="transmembrane region" description="Helical" evidence="2">
    <location>
        <begin position="812"/>
        <end position="835"/>
    </location>
</feature>
<feature type="domain" description="PGG" evidence="3">
    <location>
        <begin position="759"/>
        <end position="869"/>
    </location>
</feature>
<keyword evidence="2" id="KW-0472">Membrane</keyword>
<feature type="transmembrane region" description="Helical" evidence="2">
    <location>
        <begin position="681"/>
        <end position="704"/>
    </location>
</feature>
<feature type="transmembrane region" description="Helical" evidence="2">
    <location>
        <begin position="258"/>
        <end position="276"/>
    </location>
</feature>
<keyword evidence="2" id="KW-0812">Transmembrane</keyword>
<evidence type="ECO:0000256" key="2">
    <source>
        <dbReference type="SAM" id="Phobius"/>
    </source>
</evidence>
<evidence type="ECO:0000313" key="4">
    <source>
        <dbReference type="EMBL" id="ACG27901.1"/>
    </source>
</evidence>
<evidence type="ECO:0000256" key="1">
    <source>
        <dbReference type="SAM" id="MobiDB-lite"/>
    </source>
</evidence>
<reference evidence="4" key="1">
    <citation type="journal article" date="2009" name="Plant Mol. Biol.">
        <title>Insights into corn genes derived from large-scale cDNA sequencing.</title>
        <authorList>
            <person name="Alexandrov N.N."/>
            <person name="Brover V.V."/>
            <person name="Freidin S."/>
            <person name="Troukhan M.E."/>
            <person name="Tatarinova T.V."/>
            <person name="Zhang H."/>
            <person name="Swaller T.J."/>
            <person name="Lu Y.P."/>
            <person name="Bouck J."/>
            <person name="Flavell R.B."/>
            <person name="Feldmann K.A."/>
        </authorList>
    </citation>
    <scope>NUCLEOTIDE SEQUENCE</scope>
</reference>
<dbReference type="EMBL" id="EU955783">
    <property type="protein sequence ID" value="ACG27901.1"/>
    <property type="molecule type" value="mRNA"/>
</dbReference>
<feature type="transmembrane region" description="Helical" evidence="2">
    <location>
        <begin position="652"/>
        <end position="669"/>
    </location>
</feature>
<feature type="transmembrane region" description="Helical" evidence="2">
    <location>
        <begin position="177"/>
        <end position="196"/>
    </location>
</feature>
<feature type="transmembrane region" description="Helical" evidence="2">
    <location>
        <begin position="226"/>
        <end position="246"/>
    </location>
</feature>
<feature type="transmembrane region" description="Helical" evidence="2">
    <location>
        <begin position="288"/>
        <end position="311"/>
    </location>
</feature>
<dbReference type="PANTHER" id="PTHR24177:SF481">
    <property type="entry name" value="PGG DOMAIN-CONTAINING PROTEIN"/>
    <property type="match status" value="1"/>
</dbReference>
<organism evidence="4">
    <name type="scientific">Zea mays</name>
    <name type="common">Maize</name>
    <dbReference type="NCBI Taxonomy" id="4577"/>
    <lineage>
        <taxon>Eukaryota</taxon>
        <taxon>Viridiplantae</taxon>
        <taxon>Streptophyta</taxon>
        <taxon>Embryophyta</taxon>
        <taxon>Tracheophyta</taxon>
        <taxon>Spermatophyta</taxon>
        <taxon>Magnoliopsida</taxon>
        <taxon>Liliopsida</taxon>
        <taxon>Poales</taxon>
        <taxon>Poaceae</taxon>
        <taxon>PACMAD clade</taxon>
        <taxon>Panicoideae</taxon>
        <taxon>Andropogonodae</taxon>
        <taxon>Andropogoneae</taxon>
        <taxon>Tripsacinae</taxon>
        <taxon>Zea</taxon>
    </lineage>
</organism>
<feature type="transmembrane region" description="Helical" evidence="2">
    <location>
        <begin position="571"/>
        <end position="587"/>
    </location>
</feature>
<feature type="region of interest" description="Disordered" evidence="1">
    <location>
        <begin position="714"/>
        <end position="756"/>
    </location>
</feature>
<accession>B6SSR8</accession>
<feature type="transmembrane region" description="Helical" evidence="2">
    <location>
        <begin position="69"/>
        <end position="93"/>
    </location>
</feature>
<dbReference type="InterPro" id="IPR026961">
    <property type="entry name" value="PGG_dom"/>
</dbReference>
<dbReference type="AlphaFoldDB" id="B6SSR8"/>
<feature type="transmembrane region" description="Helical" evidence="2">
    <location>
        <begin position="407"/>
        <end position="426"/>
    </location>
</feature>
<feature type="region of interest" description="Disordered" evidence="1">
    <location>
        <begin position="901"/>
        <end position="935"/>
    </location>
</feature>
<dbReference type="Pfam" id="PF13962">
    <property type="entry name" value="PGG"/>
    <property type="match status" value="5"/>
</dbReference>
<feature type="domain" description="PGG" evidence="3">
    <location>
        <begin position="404"/>
        <end position="509"/>
    </location>
</feature>
<dbReference type="ExpressionAtlas" id="B6SSR8">
    <property type="expression patterns" value="baseline and differential"/>
</dbReference>
<feature type="transmembrane region" description="Helical" evidence="2">
    <location>
        <begin position="766"/>
        <end position="784"/>
    </location>
</feature>
<feature type="transmembrane region" description="Helical" evidence="2">
    <location>
        <begin position="18"/>
        <end position="35"/>
    </location>
</feature>
<feature type="compositionally biased region" description="Low complexity" evidence="1">
    <location>
        <begin position="316"/>
        <end position="329"/>
    </location>
</feature>
<feature type="region of interest" description="Disordered" evidence="1">
    <location>
        <begin position="316"/>
        <end position="403"/>
    </location>
</feature>
<feature type="transmembrane region" description="Helical" evidence="2">
    <location>
        <begin position="105"/>
        <end position="129"/>
    </location>
</feature>
<feature type="transmembrane region" description="Helical" evidence="2">
    <location>
        <begin position="486"/>
        <end position="504"/>
    </location>
</feature>
<feature type="transmembrane region" description="Helical" evidence="2">
    <location>
        <begin position="842"/>
        <end position="863"/>
    </location>
</feature>
<proteinExistence type="evidence at transcript level"/>
<feature type="transmembrane region" description="Helical" evidence="2">
    <location>
        <begin position="135"/>
        <end position="156"/>
    </location>
</feature>
<evidence type="ECO:0000259" key="3">
    <source>
        <dbReference type="Pfam" id="PF13962"/>
    </source>
</evidence>